<organism evidence="3 4">
    <name type="scientific">Amycolatopsis albispora</name>
    <dbReference type="NCBI Taxonomy" id="1804986"/>
    <lineage>
        <taxon>Bacteria</taxon>
        <taxon>Bacillati</taxon>
        <taxon>Actinomycetota</taxon>
        <taxon>Actinomycetes</taxon>
        <taxon>Pseudonocardiales</taxon>
        <taxon>Pseudonocardiaceae</taxon>
        <taxon>Amycolatopsis</taxon>
    </lineage>
</organism>
<dbReference type="Pfam" id="PF19690">
    <property type="entry name" value="DUF6191"/>
    <property type="match status" value="1"/>
</dbReference>
<evidence type="ECO:0000313" key="4">
    <source>
        <dbReference type="Proteomes" id="UP000250434"/>
    </source>
</evidence>
<keyword evidence="2" id="KW-0812">Transmembrane</keyword>
<accession>A0A344LIR3</accession>
<dbReference type="OrthoDB" id="4555106at2"/>
<keyword evidence="4" id="KW-1185">Reference proteome</keyword>
<sequence>MDPVETLLAWSIPAGTLLMVAVGVFELARAKRRRRAGTPLTATYVNEVTAMFYGTKRRELEHRAAVEMLREEEGDGAPPAHGIDLDRGTITLPGGPAPGTR</sequence>
<dbReference type="RefSeq" id="WP_113697003.1">
    <property type="nucleotide sequence ID" value="NZ_CP015163.1"/>
</dbReference>
<protein>
    <submittedName>
        <fullName evidence="3">Uncharacterized protein</fullName>
    </submittedName>
</protein>
<dbReference type="KEGG" id="aab:A4R43_40395"/>
<gene>
    <name evidence="3" type="ORF">A4R43_40395</name>
</gene>
<evidence type="ECO:0000256" key="2">
    <source>
        <dbReference type="SAM" id="Phobius"/>
    </source>
</evidence>
<dbReference type="Proteomes" id="UP000250434">
    <property type="component" value="Chromosome"/>
</dbReference>
<dbReference type="EMBL" id="CP015163">
    <property type="protein sequence ID" value="AXB47937.1"/>
    <property type="molecule type" value="Genomic_DNA"/>
</dbReference>
<evidence type="ECO:0000256" key="1">
    <source>
        <dbReference type="SAM" id="MobiDB-lite"/>
    </source>
</evidence>
<feature type="transmembrane region" description="Helical" evidence="2">
    <location>
        <begin position="6"/>
        <end position="25"/>
    </location>
</feature>
<evidence type="ECO:0000313" key="3">
    <source>
        <dbReference type="EMBL" id="AXB47937.1"/>
    </source>
</evidence>
<keyword evidence="2" id="KW-1133">Transmembrane helix</keyword>
<name>A0A344LIR3_9PSEU</name>
<feature type="region of interest" description="Disordered" evidence="1">
    <location>
        <begin position="70"/>
        <end position="101"/>
    </location>
</feature>
<reference evidence="3 4" key="1">
    <citation type="submission" date="2016-04" db="EMBL/GenBank/DDBJ databases">
        <title>Complete genome sequence and analysis of deep-sea sediment isolate, Amycolatopsis sp. WP1.</title>
        <authorList>
            <person name="Wang H."/>
            <person name="Chen S."/>
            <person name="Wu Q."/>
        </authorList>
    </citation>
    <scope>NUCLEOTIDE SEQUENCE [LARGE SCALE GENOMIC DNA]</scope>
    <source>
        <strain evidence="3 4">WP1</strain>
    </source>
</reference>
<proteinExistence type="predicted"/>
<keyword evidence="2" id="KW-0472">Membrane</keyword>
<dbReference type="InterPro" id="IPR045684">
    <property type="entry name" value="DUF6191"/>
</dbReference>
<dbReference type="AlphaFoldDB" id="A0A344LIR3"/>